<feature type="transmembrane region" description="Helical" evidence="6">
    <location>
        <begin position="6"/>
        <end position="26"/>
    </location>
</feature>
<evidence type="ECO:0000256" key="3">
    <source>
        <dbReference type="ARBA" id="ARBA00022692"/>
    </source>
</evidence>
<evidence type="ECO:0000256" key="1">
    <source>
        <dbReference type="ARBA" id="ARBA00004651"/>
    </source>
</evidence>
<dbReference type="EMBL" id="VOWJ01000014">
    <property type="protein sequence ID" value="TXE89125.1"/>
    <property type="molecule type" value="Genomic_DNA"/>
</dbReference>
<dbReference type="InterPro" id="IPR001123">
    <property type="entry name" value="LeuE-type"/>
</dbReference>
<name>A0A5C7E605_9BACT</name>
<proteinExistence type="predicted"/>
<evidence type="ECO:0000256" key="4">
    <source>
        <dbReference type="ARBA" id="ARBA00022989"/>
    </source>
</evidence>
<accession>A0A5C7E605</accession>
<feature type="transmembrane region" description="Helical" evidence="6">
    <location>
        <begin position="139"/>
        <end position="161"/>
    </location>
</feature>
<dbReference type="GO" id="GO:0005886">
    <property type="term" value="C:plasma membrane"/>
    <property type="evidence" value="ECO:0007669"/>
    <property type="project" value="UniProtKB-SubCell"/>
</dbReference>
<comment type="caution">
    <text evidence="7">The sequence shown here is derived from an EMBL/GenBank/DDBJ whole genome shotgun (WGS) entry which is preliminary data.</text>
</comment>
<evidence type="ECO:0000313" key="8">
    <source>
        <dbReference type="Proteomes" id="UP000321629"/>
    </source>
</evidence>
<evidence type="ECO:0000256" key="5">
    <source>
        <dbReference type="ARBA" id="ARBA00023136"/>
    </source>
</evidence>
<evidence type="ECO:0000256" key="6">
    <source>
        <dbReference type="SAM" id="Phobius"/>
    </source>
</evidence>
<gene>
    <name evidence="7" type="ORF">FPD38_02380</name>
</gene>
<keyword evidence="4 6" id="KW-1133">Transmembrane helix</keyword>
<dbReference type="Pfam" id="PF01810">
    <property type="entry name" value="LysE"/>
    <property type="match status" value="1"/>
</dbReference>
<comment type="subcellular location">
    <subcellularLocation>
        <location evidence="1">Cell membrane</location>
        <topology evidence="1">Multi-pass membrane protein</topology>
    </subcellularLocation>
</comment>
<feature type="transmembrane region" description="Helical" evidence="6">
    <location>
        <begin position="67"/>
        <end position="88"/>
    </location>
</feature>
<protein>
    <submittedName>
        <fullName evidence="7">Lysine transporter LysE</fullName>
    </submittedName>
</protein>
<dbReference type="AlphaFoldDB" id="A0A5C7E605"/>
<feature type="transmembrane region" description="Helical" evidence="6">
    <location>
        <begin position="108"/>
        <end position="133"/>
    </location>
</feature>
<keyword evidence="5 6" id="KW-0472">Membrane</keyword>
<dbReference type="RefSeq" id="WP_147555193.1">
    <property type="nucleotide sequence ID" value="NZ_VOWJ01000014.1"/>
</dbReference>
<dbReference type="Proteomes" id="UP000321629">
    <property type="component" value="Unassembled WGS sequence"/>
</dbReference>
<reference evidence="7 8" key="1">
    <citation type="submission" date="2019-07" db="EMBL/GenBank/DDBJ databases">
        <title>Rapid identification of Enteric Bacteria from Whole Genome Sequences (WGS) using Average Nucleotide Identity (ANI).</title>
        <authorList>
            <person name="Lane C."/>
        </authorList>
    </citation>
    <scope>NUCLEOTIDE SEQUENCE [LARGE SCALE GENOMIC DNA]</scope>
    <source>
        <strain evidence="7 8">2016D-0084</strain>
    </source>
</reference>
<organism evidence="7 8">
    <name type="scientific">Campylobacter volucris</name>
    <dbReference type="NCBI Taxonomy" id="1031542"/>
    <lineage>
        <taxon>Bacteria</taxon>
        <taxon>Pseudomonadati</taxon>
        <taxon>Campylobacterota</taxon>
        <taxon>Epsilonproteobacteria</taxon>
        <taxon>Campylobacterales</taxon>
        <taxon>Campylobacteraceae</taxon>
        <taxon>Campylobacter</taxon>
    </lineage>
</organism>
<evidence type="ECO:0000313" key="7">
    <source>
        <dbReference type="EMBL" id="TXE89125.1"/>
    </source>
</evidence>
<dbReference type="GO" id="GO:0006865">
    <property type="term" value="P:amino acid transport"/>
    <property type="evidence" value="ECO:0007669"/>
    <property type="project" value="InterPro"/>
</dbReference>
<dbReference type="PANTHER" id="PTHR38825:SF2">
    <property type="entry name" value="LYSINE TRANSPORTER LYSE"/>
    <property type="match status" value="1"/>
</dbReference>
<feature type="transmembrane region" description="Helical" evidence="6">
    <location>
        <begin position="38"/>
        <end position="61"/>
    </location>
</feature>
<dbReference type="PANTHER" id="PTHR38825">
    <property type="entry name" value="LYSINE EXPORTER PROTEIN (LYSE/YGGA)"/>
    <property type="match status" value="1"/>
</dbReference>
<keyword evidence="2" id="KW-1003">Cell membrane</keyword>
<evidence type="ECO:0000256" key="2">
    <source>
        <dbReference type="ARBA" id="ARBA00022475"/>
    </source>
</evidence>
<feature type="transmembrane region" description="Helical" evidence="6">
    <location>
        <begin position="173"/>
        <end position="195"/>
    </location>
</feature>
<keyword evidence="3 6" id="KW-0812">Transmembrane</keyword>
<sequence length="197" mass="22084">MLEIILNGIVLGMAVSVPFGPVNILILNTALSSFKSSFCIGIGALSADILFLILINFGILGFANNEIFYKILAVFGFFFLSYMVFLMLKKTKKVNLSQIHSIHPIKGFIKGFFLNLTNPYVIGFWVSVAGLSAQSKNSFALLFGLVGFIVFWIFALSFFVYKFKSFVKNKHIFYINLCSAIILEYFALSLLYRAFIG</sequence>